<dbReference type="WBParaSite" id="Hba_14701">
    <property type="protein sequence ID" value="Hba_14701"/>
    <property type="gene ID" value="Hba_14701"/>
</dbReference>
<dbReference type="InterPro" id="IPR012849">
    <property type="entry name" value="Abl-interactor_HHR_dom"/>
</dbReference>
<protein>
    <submittedName>
        <fullName evidence="16">SH3 domain-containing protein</fullName>
    </submittedName>
</protein>
<keyword evidence="7" id="KW-0597">Phosphoprotein</keyword>
<dbReference type="CDD" id="cd11826">
    <property type="entry name" value="SH3_Abi"/>
    <property type="match status" value="1"/>
</dbReference>
<dbReference type="InterPro" id="IPR052709">
    <property type="entry name" value="Transposase-MT_Hybrid"/>
</dbReference>
<evidence type="ECO:0000256" key="12">
    <source>
        <dbReference type="SAM" id="MobiDB-lite"/>
    </source>
</evidence>
<keyword evidence="9" id="KW-0206">Cytoskeleton</keyword>
<dbReference type="PANTHER" id="PTHR46060:SF1">
    <property type="entry name" value="MARINER MOS1 TRANSPOSASE-LIKE PROTEIN"/>
    <property type="match status" value="1"/>
</dbReference>
<evidence type="ECO:0000256" key="3">
    <source>
        <dbReference type="ARBA" id="ARBA00004510"/>
    </source>
</evidence>
<keyword evidence="10" id="KW-0966">Cell projection</keyword>
<dbReference type="GO" id="GO:0030027">
    <property type="term" value="C:lamellipodium"/>
    <property type="evidence" value="ECO:0007669"/>
    <property type="project" value="UniProtKB-SubCell"/>
</dbReference>
<dbReference type="Pfam" id="PF07815">
    <property type="entry name" value="Abi_HHR"/>
    <property type="match status" value="1"/>
</dbReference>
<evidence type="ECO:0000313" key="15">
    <source>
        <dbReference type="Proteomes" id="UP000095283"/>
    </source>
</evidence>
<sequence>MGRPRTVNNIHAKTPSASGEIRRVCETVTARRYDRQMTDLFNAIGQKLPFSGQGRRKVILLHDNAKPHVALSTQQTTFNLGWEVLPHAAYSPDLAPLDYHLFRPIENCLAGQRFRDVAEVRKWIDDFIASKPMSFFHEGIQKLPERWQKGRSASFEETKQFALQSLASVAYQINTLARDLLDMLDIQTDKISTLTNQVDNVNMVVNIHKEKLARREIGVLTTNKSIPKQPKIITPAVQLSQIMPILDQQRFSSMMQNQHQLEYGSDNVSTLNTNTECGNSQHGSSEYGGDTNMNRYTSSRAHPHPPADVMDGRSESPGFPLPPPQLSSHYGYAMAINTQDLPPPAIQMLNSVHEDDPLPPPPSQTNFFDTQADWVPKQYIEKAIALYDYDADKPDELSLRENCVVYVLRKNEDGWYEGVLDGVTGLFPGNYVQPA</sequence>
<dbReference type="InterPro" id="IPR028455">
    <property type="entry name" value="ABI3_SH3"/>
</dbReference>
<dbReference type="Gene3D" id="2.30.30.40">
    <property type="entry name" value="SH3 Domains"/>
    <property type="match status" value="1"/>
</dbReference>
<evidence type="ECO:0000259" key="14">
    <source>
        <dbReference type="PROSITE" id="PS50192"/>
    </source>
</evidence>
<evidence type="ECO:0000256" key="10">
    <source>
        <dbReference type="ARBA" id="ARBA00023273"/>
    </source>
</evidence>
<dbReference type="PROSITE" id="PS50002">
    <property type="entry name" value="SH3"/>
    <property type="match status" value="1"/>
</dbReference>
<dbReference type="PRINTS" id="PR00452">
    <property type="entry name" value="SH3DOMAIN"/>
</dbReference>
<dbReference type="GO" id="GO:0030175">
    <property type="term" value="C:filopodium"/>
    <property type="evidence" value="ECO:0007669"/>
    <property type="project" value="UniProtKB-SubCell"/>
</dbReference>
<keyword evidence="8" id="KW-0175">Coiled coil</keyword>
<dbReference type="SUPFAM" id="SSF50044">
    <property type="entry name" value="SH3-domain"/>
    <property type="match status" value="1"/>
</dbReference>
<keyword evidence="15" id="KW-1185">Reference proteome</keyword>
<evidence type="ECO:0000256" key="11">
    <source>
        <dbReference type="PROSITE-ProRule" id="PRU00192"/>
    </source>
</evidence>
<evidence type="ECO:0000256" key="2">
    <source>
        <dbReference type="ARBA" id="ARBA00004486"/>
    </source>
</evidence>
<evidence type="ECO:0000256" key="9">
    <source>
        <dbReference type="ARBA" id="ARBA00023212"/>
    </source>
</evidence>
<feature type="compositionally biased region" description="Polar residues" evidence="12">
    <location>
        <begin position="266"/>
        <end position="284"/>
    </location>
</feature>
<dbReference type="InterPro" id="IPR001452">
    <property type="entry name" value="SH3_domain"/>
</dbReference>
<evidence type="ECO:0000256" key="4">
    <source>
        <dbReference type="ARBA" id="ARBA00010020"/>
    </source>
</evidence>
<feature type="compositionally biased region" description="Polar residues" evidence="12">
    <location>
        <begin position="291"/>
        <end position="300"/>
    </location>
</feature>
<accession>A0A1I7XB02</accession>
<evidence type="ECO:0000256" key="7">
    <source>
        <dbReference type="ARBA" id="ARBA00022553"/>
    </source>
</evidence>
<dbReference type="FunFam" id="2.30.30.40:FF:000002">
    <property type="entry name" value="abl interactor 1 isoform X1"/>
    <property type="match status" value="1"/>
</dbReference>
<dbReference type="GO" id="GO:0005856">
    <property type="term" value="C:cytoskeleton"/>
    <property type="evidence" value="ECO:0007669"/>
    <property type="project" value="UniProtKB-SubCell"/>
</dbReference>
<dbReference type="Pfam" id="PF14604">
    <property type="entry name" value="SH3_9"/>
    <property type="match status" value="1"/>
</dbReference>
<reference evidence="16" key="1">
    <citation type="submission" date="2016-11" db="UniProtKB">
        <authorList>
            <consortium name="WormBaseParasite"/>
        </authorList>
    </citation>
    <scope>IDENTIFICATION</scope>
</reference>
<feature type="region of interest" description="Disordered" evidence="12">
    <location>
        <begin position="266"/>
        <end position="317"/>
    </location>
</feature>
<evidence type="ECO:0000256" key="5">
    <source>
        <dbReference type="ARBA" id="ARBA00022443"/>
    </source>
</evidence>
<evidence type="ECO:0000259" key="13">
    <source>
        <dbReference type="PROSITE" id="PS50002"/>
    </source>
</evidence>
<comment type="similarity">
    <text evidence="4">Belongs to the ABI family.</text>
</comment>
<name>A0A1I7XB02_HETBA</name>
<evidence type="ECO:0000256" key="1">
    <source>
        <dbReference type="ARBA" id="ARBA00004245"/>
    </source>
</evidence>
<dbReference type="SMART" id="SM00326">
    <property type="entry name" value="SH3"/>
    <property type="match status" value="1"/>
</dbReference>
<dbReference type="Gene3D" id="3.30.420.10">
    <property type="entry name" value="Ribonuclease H-like superfamily/Ribonuclease H"/>
    <property type="match status" value="1"/>
</dbReference>
<keyword evidence="5 11" id="KW-0728">SH3 domain</keyword>
<dbReference type="InterPro" id="IPR036028">
    <property type="entry name" value="SH3-like_dom_sf"/>
</dbReference>
<feature type="domain" description="T-SNARE coiled-coil homology" evidence="14">
    <location>
        <begin position="153"/>
        <end position="215"/>
    </location>
</feature>
<organism evidence="15 16">
    <name type="scientific">Heterorhabditis bacteriophora</name>
    <name type="common">Entomopathogenic nematode worm</name>
    <dbReference type="NCBI Taxonomy" id="37862"/>
    <lineage>
        <taxon>Eukaryota</taxon>
        <taxon>Metazoa</taxon>
        <taxon>Ecdysozoa</taxon>
        <taxon>Nematoda</taxon>
        <taxon>Chromadorea</taxon>
        <taxon>Rhabditida</taxon>
        <taxon>Rhabditina</taxon>
        <taxon>Rhabditomorpha</taxon>
        <taxon>Strongyloidea</taxon>
        <taxon>Heterorhabditidae</taxon>
        <taxon>Heterorhabditis</taxon>
    </lineage>
</organism>
<feature type="domain" description="SH3" evidence="13">
    <location>
        <begin position="378"/>
        <end position="435"/>
    </location>
</feature>
<keyword evidence="6" id="KW-0963">Cytoplasm</keyword>
<dbReference type="InterPro" id="IPR036397">
    <property type="entry name" value="RNaseH_sf"/>
</dbReference>
<comment type="subcellular location">
    <subcellularLocation>
        <location evidence="2">Cell projection</location>
        <location evidence="2">Filopodium</location>
    </subcellularLocation>
    <subcellularLocation>
        <location evidence="3">Cell projection</location>
        <location evidence="3">Lamellipodium</location>
    </subcellularLocation>
    <subcellularLocation>
        <location evidence="1">Cytoplasm</location>
        <location evidence="1">Cytoskeleton</location>
    </subcellularLocation>
</comment>
<evidence type="ECO:0000256" key="6">
    <source>
        <dbReference type="ARBA" id="ARBA00022490"/>
    </source>
</evidence>
<proteinExistence type="inferred from homology"/>
<dbReference type="InterPro" id="IPR000727">
    <property type="entry name" value="T_SNARE_dom"/>
</dbReference>
<evidence type="ECO:0000256" key="8">
    <source>
        <dbReference type="ARBA" id="ARBA00023054"/>
    </source>
</evidence>
<dbReference type="PANTHER" id="PTHR46060">
    <property type="entry name" value="MARINER MOS1 TRANSPOSASE-LIKE PROTEIN"/>
    <property type="match status" value="1"/>
</dbReference>
<dbReference type="AlphaFoldDB" id="A0A1I7XB02"/>
<dbReference type="Proteomes" id="UP000095283">
    <property type="component" value="Unplaced"/>
</dbReference>
<dbReference type="PROSITE" id="PS50192">
    <property type="entry name" value="T_SNARE"/>
    <property type="match status" value="1"/>
</dbReference>
<evidence type="ECO:0000313" key="16">
    <source>
        <dbReference type="WBParaSite" id="Hba_14701"/>
    </source>
</evidence>
<dbReference type="GO" id="GO:0003676">
    <property type="term" value="F:nucleic acid binding"/>
    <property type="evidence" value="ECO:0007669"/>
    <property type="project" value="InterPro"/>
</dbReference>